<keyword evidence="3" id="KW-1185">Reference proteome</keyword>
<accession>A0AAV3QZG2</accession>
<protein>
    <submittedName>
        <fullName evidence="2">Uncharacterized protein</fullName>
    </submittedName>
</protein>
<evidence type="ECO:0000313" key="2">
    <source>
        <dbReference type="EMBL" id="GAA0168701.1"/>
    </source>
</evidence>
<sequence>MNLALLTRQGWRIAYGEASLLYKVLKGRYFIRTPFLHAKLGLNPSFGWRSILEGRKVLLKGIRWRFGDGRSIDVWKDPWVPRLGNFRMFGGGSREPRLVSQLIVGGQWDTQNVVEVVAEEVAHDILAMPLIRVPARDKLIWHHTKCGNYLTAFGYKCAKEMKGNGDFGGWARVELIHGMHVPSRNCGRADDILFNGERREWNIIWELGIRLAGEYKEAQQSNSARSTPRGDGGSRAAPHWQHPTMGFIKINVNASYKKENNSGASGAVER</sequence>
<organism evidence="2 3">
    <name type="scientific">Lithospermum erythrorhizon</name>
    <name type="common">Purple gromwell</name>
    <name type="synonym">Lithospermum officinale var. erythrorhizon</name>
    <dbReference type="NCBI Taxonomy" id="34254"/>
    <lineage>
        <taxon>Eukaryota</taxon>
        <taxon>Viridiplantae</taxon>
        <taxon>Streptophyta</taxon>
        <taxon>Embryophyta</taxon>
        <taxon>Tracheophyta</taxon>
        <taxon>Spermatophyta</taxon>
        <taxon>Magnoliopsida</taxon>
        <taxon>eudicotyledons</taxon>
        <taxon>Gunneridae</taxon>
        <taxon>Pentapetalae</taxon>
        <taxon>asterids</taxon>
        <taxon>lamiids</taxon>
        <taxon>Boraginales</taxon>
        <taxon>Boraginaceae</taxon>
        <taxon>Boraginoideae</taxon>
        <taxon>Lithospermeae</taxon>
        <taxon>Lithospermum</taxon>
    </lineage>
</organism>
<evidence type="ECO:0000256" key="1">
    <source>
        <dbReference type="SAM" id="MobiDB-lite"/>
    </source>
</evidence>
<evidence type="ECO:0000313" key="3">
    <source>
        <dbReference type="Proteomes" id="UP001454036"/>
    </source>
</evidence>
<name>A0AAV3QZG2_LITER</name>
<dbReference type="AlphaFoldDB" id="A0AAV3QZG2"/>
<gene>
    <name evidence="2" type="ORF">LIER_23360</name>
</gene>
<comment type="caution">
    <text evidence="2">The sequence shown here is derived from an EMBL/GenBank/DDBJ whole genome shotgun (WGS) entry which is preliminary data.</text>
</comment>
<dbReference type="EMBL" id="BAABME010006563">
    <property type="protein sequence ID" value="GAA0168701.1"/>
    <property type="molecule type" value="Genomic_DNA"/>
</dbReference>
<dbReference type="Proteomes" id="UP001454036">
    <property type="component" value="Unassembled WGS sequence"/>
</dbReference>
<reference evidence="2 3" key="1">
    <citation type="submission" date="2024-01" db="EMBL/GenBank/DDBJ databases">
        <title>The complete chloroplast genome sequence of Lithospermum erythrorhizon: insights into the phylogenetic relationship among Boraginaceae species and the maternal lineages of purple gromwells.</title>
        <authorList>
            <person name="Okada T."/>
            <person name="Watanabe K."/>
        </authorList>
    </citation>
    <scope>NUCLEOTIDE SEQUENCE [LARGE SCALE GENOMIC DNA]</scope>
</reference>
<feature type="region of interest" description="Disordered" evidence="1">
    <location>
        <begin position="219"/>
        <end position="240"/>
    </location>
</feature>
<proteinExistence type="predicted"/>